<protein>
    <submittedName>
        <fullName evidence="1">Uncharacterized protein</fullName>
    </submittedName>
</protein>
<evidence type="ECO:0000313" key="1">
    <source>
        <dbReference type="EMBL" id="KAI9434542.1"/>
    </source>
</evidence>
<name>A0ACC0TS35_9AGAM</name>
<organism evidence="1 2">
    <name type="scientific">Russula earlei</name>
    <dbReference type="NCBI Taxonomy" id="71964"/>
    <lineage>
        <taxon>Eukaryota</taxon>
        <taxon>Fungi</taxon>
        <taxon>Dikarya</taxon>
        <taxon>Basidiomycota</taxon>
        <taxon>Agaricomycotina</taxon>
        <taxon>Agaricomycetes</taxon>
        <taxon>Russulales</taxon>
        <taxon>Russulaceae</taxon>
        <taxon>Russula</taxon>
    </lineage>
</organism>
<sequence length="225" mass="24088">MVAVAGDGGFRQSGRVRRSNVTVNAVVENIFGTMGAIFWTIQLIPQLVKSCRAKSTTGLSPYLVGQALPTAFLWGVASLPPGVYVIVQDWNVPLIVQPQLLGLFSLLSWGQCMYYGAGRTRAWCAAVLGVTLALCGALEAALVFALRPSYRRGTHAGKAGVRFFGVLSSALLSIALPPQYYEIYKHGAVIGISLPFMAIDLLGGVFSILSLVFKRHISLKGFLPG</sequence>
<keyword evidence="2" id="KW-1185">Reference proteome</keyword>
<comment type="caution">
    <text evidence="1">The sequence shown here is derived from an EMBL/GenBank/DDBJ whole genome shotgun (WGS) entry which is preliminary data.</text>
</comment>
<accession>A0ACC0TS35</accession>
<proteinExistence type="predicted"/>
<dbReference type="Proteomes" id="UP001207468">
    <property type="component" value="Unassembled WGS sequence"/>
</dbReference>
<reference evidence="1" key="1">
    <citation type="submission" date="2021-03" db="EMBL/GenBank/DDBJ databases">
        <title>Evolutionary priming and transition to the ectomycorrhizal habit in an iconic lineage of mushroom-forming fungi: is preadaptation a requirement?</title>
        <authorList>
            <consortium name="DOE Joint Genome Institute"/>
            <person name="Looney B.P."/>
            <person name="Miyauchi S."/>
            <person name="Morin E."/>
            <person name="Drula E."/>
            <person name="Courty P.E."/>
            <person name="Chicoki N."/>
            <person name="Fauchery L."/>
            <person name="Kohler A."/>
            <person name="Kuo A."/>
            <person name="LaButti K."/>
            <person name="Pangilinan J."/>
            <person name="Lipzen A."/>
            <person name="Riley R."/>
            <person name="Andreopoulos W."/>
            <person name="He G."/>
            <person name="Johnson J."/>
            <person name="Barry K.W."/>
            <person name="Grigoriev I.V."/>
            <person name="Nagy L."/>
            <person name="Hibbett D."/>
            <person name="Henrissat B."/>
            <person name="Matheny P.B."/>
            <person name="Labbe J."/>
            <person name="Martin A.F."/>
        </authorList>
    </citation>
    <scope>NUCLEOTIDE SEQUENCE</scope>
    <source>
        <strain evidence="1">BPL698</strain>
    </source>
</reference>
<dbReference type="EMBL" id="JAGFNK010001138">
    <property type="protein sequence ID" value="KAI9434542.1"/>
    <property type="molecule type" value="Genomic_DNA"/>
</dbReference>
<gene>
    <name evidence="1" type="ORF">F5148DRAFT_990044</name>
</gene>
<evidence type="ECO:0000313" key="2">
    <source>
        <dbReference type="Proteomes" id="UP001207468"/>
    </source>
</evidence>